<evidence type="ECO:0000313" key="5">
    <source>
        <dbReference type="Proteomes" id="UP000009047"/>
    </source>
</evidence>
<dbReference type="InterPro" id="IPR028098">
    <property type="entry name" value="Glyco_trans_4-like_N"/>
</dbReference>
<name>E1QDK0_DESB2</name>
<organism evidence="4 5">
    <name type="scientific">Desulfarculus baarsii (strain ATCC 33931 / DSM 2075 / LMG 7858 / VKM B-1802 / 2st14)</name>
    <dbReference type="NCBI Taxonomy" id="644282"/>
    <lineage>
        <taxon>Bacteria</taxon>
        <taxon>Pseudomonadati</taxon>
        <taxon>Thermodesulfobacteriota</taxon>
        <taxon>Desulfarculia</taxon>
        <taxon>Desulfarculales</taxon>
        <taxon>Desulfarculaceae</taxon>
        <taxon>Desulfarculus</taxon>
    </lineage>
</organism>
<dbReference type="SUPFAM" id="SSF53756">
    <property type="entry name" value="UDP-Glycosyltransferase/glycogen phosphorylase"/>
    <property type="match status" value="1"/>
</dbReference>
<dbReference type="PANTHER" id="PTHR12526">
    <property type="entry name" value="GLYCOSYLTRANSFERASE"/>
    <property type="match status" value="1"/>
</dbReference>
<evidence type="ECO:0000256" key="2">
    <source>
        <dbReference type="ARBA" id="ARBA00022679"/>
    </source>
</evidence>
<feature type="domain" description="Glycosyltransferase subfamily 4-like N-terminal" evidence="3">
    <location>
        <begin position="14"/>
        <end position="201"/>
    </location>
</feature>
<keyword evidence="5" id="KW-1185">Reference proteome</keyword>
<evidence type="ECO:0000313" key="4">
    <source>
        <dbReference type="EMBL" id="ADK83519.1"/>
    </source>
</evidence>
<accession>E1QDK0</accession>
<dbReference type="KEGG" id="dbr:Deba_0140"/>
<dbReference type="EMBL" id="CP002085">
    <property type="protein sequence ID" value="ADK83519.1"/>
    <property type="molecule type" value="Genomic_DNA"/>
</dbReference>
<dbReference type="CDD" id="cd03801">
    <property type="entry name" value="GT4_PimA-like"/>
    <property type="match status" value="1"/>
</dbReference>
<dbReference type="Pfam" id="PF13692">
    <property type="entry name" value="Glyco_trans_1_4"/>
    <property type="match status" value="1"/>
</dbReference>
<dbReference type="GO" id="GO:0016757">
    <property type="term" value="F:glycosyltransferase activity"/>
    <property type="evidence" value="ECO:0007669"/>
    <property type="project" value="UniProtKB-KW"/>
</dbReference>
<keyword evidence="1" id="KW-0328">Glycosyltransferase</keyword>
<dbReference type="HOGENOM" id="CLU_009583_2_1_7"/>
<dbReference type="STRING" id="644282.Deba_0140"/>
<proteinExistence type="predicted"/>
<evidence type="ECO:0000256" key="1">
    <source>
        <dbReference type="ARBA" id="ARBA00022676"/>
    </source>
</evidence>
<dbReference type="PANTHER" id="PTHR12526:SF510">
    <property type="entry name" value="D-INOSITOL 3-PHOSPHATE GLYCOSYLTRANSFERASE"/>
    <property type="match status" value="1"/>
</dbReference>
<evidence type="ECO:0000259" key="3">
    <source>
        <dbReference type="Pfam" id="PF13439"/>
    </source>
</evidence>
<dbReference type="OrthoDB" id="9767517at2"/>
<reference evidence="4 5" key="1">
    <citation type="journal article" date="2010" name="Stand. Genomic Sci.">
        <title>Complete genome sequence of Desulfarculus baarsii type strain (2st14).</title>
        <authorList>
            <person name="Sun H."/>
            <person name="Spring S."/>
            <person name="Lapidus A."/>
            <person name="Davenport K."/>
            <person name="Del Rio T.G."/>
            <person name="Tice H."/>
            <person name="Nolan M."/>
            <person name="Copeland A."/>
            <person name="Cheng J.F."/>
            <person name="Lucas S."/>
            <person name="Tapia R."/>
            <person name="Goodwin L."/>
            <person name="Pitluck S."/>
            <person name="Ivanova N."/>
            <person name="Pagani I."/>
            <person name="Mavromatis K."/>
            <person name="Ovchinnikova G."/>
            <person name="Pati A."/>
            <person name="Chen A."/>
            <person name="Palaniappan K."/>
            <person name="Hauser L."/>
            <person name="Chang Y.J."/>
            <person name="Jeffries C.D."/>
            <person name="Detter J.C."/>
            <person name="Han C."/>
            <person name="Rohde M."/>
            <person name="Brambilla E."/>
            <person name="Goker M."/>
            <person name="Woyke T."/>
            <person name="Bristow J."/>
            <person name="Eisen J.A."/>
            <person name="Markowitz V."/>
            <person name="Hugenholtz P."/>
            <person name="Kyrpides N.C."/>
            <person name="Klenk H.P."/>
            <person name="Land M."/>
        </authorList>
    </citation>
    <scope>NUCLEOTIDE SEQUENCE [LARGE SCALE GENOMIC DNA]</scope>
    <source>
        <strain evidence="5">ATCC 33931 / DSM 2075 / LMG 7858 / VKM B-1802 / 2st14</strain>
    </source>
</reference>
<dbReference type="Proteomes" id="UP000009047">
    <property type="component" value="Chromosome"/>
</dbReference>
<dbReference type="CAZy" id="GT4">
    <property type="family name" value="Glycosyltransferase Family 4"/>
</dbReference>
<gene>
    <name evidence="4" type="ordered locus">Deba_0140</name>
</gene>
<dbReference type="RefSeq" id="WP_013256975.1">
    <property type="nucleotide sequence ID" value="NC_014365.1"/>
</dbReference>
<dbReference type="Pfam" id="PF13439">
    <property type="entry name" value="Glyco_transf_4"/>
    <property type="match status" value="1"/>
</dbReference>
<sequence>MLRVLHLADRLSAWGGADRHMIAVLERLQGRARTLLAVGRDDGSLPPAERAMIGPIVRLKGLDRGGLSPRGQGAAVARLERLARDFRPELIHIHNVVDPALLARAAQLAPSVITVQDHRHFCPGRGKMDAHGRPCGQVMGPNCLACFDDREYGQRLLELTQRRLAALAAMGRVLVLSGYMAAELERAGLPQGLATVLPPFVQGVAPPAETTPAAHHLLACRLVGRKGVRVALAAAEMLSGPWPLVVAGTGPLEAEVAAGAARSKGRIIFAGWADRPGMSRLLAGARGLWLPSLWAEPFGIVGLEALHLGVPVLAARVGGVADWLDDGLAGRLLPPGDAQALADAANALDQDEAARQAMGRHGMAVSRSRFDPQALMERLLQTYRQAAGQAEVG</sequence>
<keyword evidence="2 4" id="KW-0808">Transferase</keyword>
<dbReference type="Gene3D" id="3.40.50.2000">
    <property type="entry name" value="Glycogen Phosphorylase B"/>
    <property type="match status" value="2"/>
</dbReference>
<dbReference type="AlphaFoldDB" id="E1QDK0"/>
<protein>
    <submittedName>
        <fullName evidence="4">Glycosyl transferase group 1</fullName>
    </submittedName>
</protein>
<dbReference type="eggNOG" id="COG0438">
    <property type="taxonomic scope" value="Bacteria"/>
</dbReference>